<accession>A0A6M3JMT4</accession>
<organism evidence="1">
    <name type="scientific">viral metagenome</name>
    <dbReference type="NCBI Taxonomy" id="1070528"/>
    <lineage>
        <taxon>unclassified sequences</taxon>
        <taxon>metagenomes</taxon>
        <taxon>organismal metagenomes</taxon>
    </lineage>
</organism>
<dbReference type="AlphaFoldDB" id="A0A6M3JMT4"/>
<gene>
    <name evidence="1" type="ORF">MM415A03354_0010</name>
</gene>
<sequence length="70" mass="8032">MCGLTKSCFKTATKSGHKIDFRPDITQQLRALEKIINNLTIEKPVGWQENCRQIQAEIMEKIMESSDGDY</sequence>
<reference evidence="1" key="1">
    <citation type="submission" date="2020-03" db="EMBL/GenBank/DDBJ databases">
        <title>The deep terrestrial virosphere.</title>
        <authorList>
            <person name="Holmfeldt K."/>
            <person name="Nilsson E."/>
            <person name="Simone D."/>
            <person name="Lopez-Fernandez M."/>
            <person name="Wu X."/>
            <person name="de Brujin I."/>
            <person name="Lundin D."/>
            <person name="Andersson A."/>
            <person name="Bertilsson S."/>
            <person name="Dopson M."/>
        </authorList>
    </citation>
    <scope>NUCLEOTIDE SEQUENCE</scope>
    <source>
        <strain evidence="1">MM415A03354</strain>
    </source>
</reference>
<evidence type="ECO:0000313" key="1">
    <source>
        <dbReference type="EMBL" id="QJA71160.1"/>
    </source>
</evidence>
<dbReference type="EMBL" id="MT141850">
    <property type="protein sequence ID" value="QJA71160.1"/>
    <property type="molecule type" value="Genomic_DNA"/>
</dbReference>
<protein>
    <submittedName>
        <fullName evidence="1">Uncharacterized protein</fullName>
    </submittedName>
</protein>
<name>A0A6M3JMT4_9ZZZZ</name>
<proteinExistence type="predicted"/>